<dbReference type="PROSITE" id="PS51746">
    <property type="entry name" value="PPM_2"/>
    <property type="match status" value="1"/>
</dbReference>
<dbReference type="SUPFAM" id="SSF81606">
    <property type="entry name" value="PP2C-like"/>
    <property type="match status" value="1"/>
</dbReference>
<feature type="region of interest" description="Disordered" evidence="5">
    <location>
        <begin position="1290"/>
        <end position="1412"/>
    </location>
</feature>
<dbReference type="CDD" id="cd00143">
    <property type="entry name" value="PP2Cc"/>
    <property type="match status" value="1"/>
</dbReference>
<dbReference type="PhylomeDB" id="B4GUX5"/>
<dbReference type="OrthoDB" id="10025511at2759"/>
<dbReference type="FunFam" id="3.60.40.10:FF:000060">
    <property type="entry name" value="Protein phosphatase 2c"/>
    <property type="match status" value="1"/>
</dbReference>
<feature type="compositionally biased region" description="Low complexity" evidence="5">
    <location>
        <begin position="1325"/>
        <end position="1346"/>
    </location>
</feature>
<keyword evidence="2 4" id="KW-0378">Hydrolase</keyword>
<feature type="compositionally biased region" description="Low complexity" evidence="5">
    <location>
        <begin position="1059"/>
        <end position="1072"/>
    </location>
</feature>
<feature type="compositionally biased region" description="Acidic residues" evidence="5">
    <location>
        <begin position="172"/>
        <end position="182"/>
    </location>
</feature>
<comment type="similarity">
    <text evidence="4">Belongs to the PP2C family.</text>
</comment>
<dbReference type="SMART" id="SM00332">
    <property type="entry name" value="PP2Cc"/>
    <property type="match status" value="1"/>
</dbReference>
<dbReference type="PANTHER" id="PTHR47992">
    <property type="entry name" value="PROTEIN PHOSPHATASE"/>
    <property type="match status" value="1"/>
</dbReference>
<dbReference type="EMBL" id="CH479192">
    <property type="protein sequence ID" value="EDW26512.1"/>
    <property type="molecule type" value="Genomic_DNA"/>
</dbReference>
<feature type="compositionally biased region" description="Polar residues" evidence="5">
    <location>
        <begin position="1380"/>
        <end position="1397"/>
    </location>
</feature>
<feature type="compositionally biased region" description="Acidic residues" evidence="5">
    <location>
        <begin position="1031"/>
        <end position="1045"/>
    </location>
</feature>
<dbReference type="OMA" id="IDKCAIY"/>
<dbReference type="eggNOG" id="KOG0698">
    <property type="taxonomic scope" value="Eukaryota"/>
</dbReference>
<feature type="domain" description="PPM-type phosphatase" evidence="6">
    <location>
        <begin position="272"/>
        <end position="582"/>
    </location>
</feature>
<evidence type="ECO:0000256" key="5">
    <source>
        <dbReference type="SAM" id="MobiDB-lite"/>
    </source>
</evidence>
<feature type="region of interest" description="Disordered" evidence="5">
    <location>
        <begin position="1447"/>
        <end position="1515"/>
    </location>
</feature>
<dbReference type="GO" id="GO:0004722">
    <property type="term" value="F:protein serine/threonine phosphatase activity"/>
    <property type="evidence" value="ECO:0007669"/>
    <property type="project" value="InterPro"/>
</dbReference>
<evidence type="ECO:0000256" key="1">
    <source>
        <dbReference type="ARBA" id="ARBA00022723"/>
    </source>
</evidence>
<feature type="compositionally biased region" description="Basic and acidic residues" evidence="5">
    <location>
        <begin position="981"/>
        <end position="996"/>
    </location>
</feature>
<feature type="region of interest" description="Disordered" evidence="5">
    <location>
        <begin position="920"/>
        <end position="961"/>
    </location>
</feature>
<evidence type="ECO:0000313" key="8">
    <source>
        <dbReference type="Proteomes" id="UP000008744"/>
    </source>
</evidence>
<dbReference type="InterPro" id="IPR036457">
    <property type="entry name" value="PPM-type-like_dom_sf"/>
</dbReference>
<feature type="compositionally biased region" description="Low complexity" evidence="5">
    <location>
        <begin position="239"/>
        <end position="266"/>
    </location>
</feature>
<name>B4GUX5_DROPE</name>
<evidence type="ECO:0000256" key="2">
    <source>
        <dbReference type="ARBA" id="ARBA00022801"/>
    </source>
</evidence>
<accession>B4GUX5</accession>
<dbReference type="GO" id="GO:0046872">
    <property type="term" value="F:metal ion binding"/>
    <property type="evidence" value="ECO:0007669"/>
    <property type="project" value="UniProtKB-KW"/>
</dbReference>
<evidence type="ECO:0000259" key="6">
    <source>
        <dbReference type="PROSITE" id="PS51746"/>
    </source>
</evidence>
<dbReference type="KEGG" id="dpe:6597435"/>
<keyword evidence="1" id="KW-0479">Metal-binding</keyword>
<feature type="region of interest" description="Disordered" evidence="5">
    <location>
        <begin position="165"/>
        <end position="271"/>
    </location>
</feature>
<dbReference type="PROSITE" id="PS01032">
    <property type="entry name" value="PPM_1"/>
    <property type="match status" value="1"/>
</dbReference>
<feature type="compositionally biased region" description="Polar residues" evidence="5">
    <location>
        <begin position="188"/>
        <end position="198"/>
    </location>
</feature>
<dbReference type="Proteomes" id="UP000008744">
    <property type="component" value="Unassembled WGS sequence"/>
</dbReference>
<evidence type="ECO:0000256" key="4">
    <source>
        <dbReference type="RuleBase" id="RU003465"/>
    </source>
</evidence>
<evidence type="ECO:0000313" key="7">
    <source>
        <dbReference type="EMBL" id="EDW26512.1"/>
    </source>
</evidence>
<dbReference type="InterPro" id="IPR015655">
    <property type="entry name" value="PP2C"/>
</dbReference>
<protein>
    <submittedName>
        <fullName evidence="7">GL12942</fullName>
    </submittedName>
</protein>
<feature type="compositionally biased region" description="Low complexity" evidence="5">
    <location>
        <begin position="1000"/>
        <end position="1018"/>
    </location>
</feature>
<keyword evidence="8" id="KW-1185">Reference proteome</keyword>
<proteinExistence type="inferred from homology"/>
<feature type="compositionally biased region" description="Low complexity" evidence="5">
    <location>
        <begin position="584"/>
        <end position="596"/>
    </location>
</feature>
<organism evidence="8">
    <name type="scientific">Drosophila persimilis</name>
    <name type="common">Fruit fly</name>
    <dbReference type="NCBI Taxonomy" id="7234"/>
    <lineage>
        <taxon>Eukaryota</taxon>
        <taxon>Metazoa</taxon>
        <taxon>Ecdysozoa</taxon>
        <taxon>Arthropoda</taxon>
        <taxon>Hexapoda</taxon>
        <taxon>Insecta</taxon>
        <taxon>Pterygota</taxon>
        <taxon>Neoptera</taxon>
        <taxon>Endopterygota</taxon>
        <taxon>Diptera</taxon>
        <taxon>Brachycera</taxon>
        <taxon>Muscomorpha</taxon>
        <taxon>Ephydroidea</taxon>
        <taxon>Drosophilidae</taxon>
        <taxon>Drosophila</taxon>
        <taxon>Sophophora</taxon>
    </lineage>
</organism>
<reference evidence="7 8" key="1">
    <citation type="journal article" date="2007" name="Nature">
        <title>Evolution of genes and genomes on the Drosophila phylogeny.</title>
        <authorList>
            <consortium name="Drosophila 12 Genomes Consortium"/>
            <person name="Clark A.G."/>
            <person name="Eisen M.B."/>
            <person name="Smith D.R."/>
            <person name="Bergman C.M."/>
            <person name="Oliver B."/>
            <person name="Markow T.A."/>
            <person name="Kaufman T.C."/>
            <person name="Kellis M."/>
            <person name="Gelbart W."/>
            <person name="Iyer V.N."/>
            <person name="Pollard D.A."/>
            <person name="Sackton T.B."/>
            <person name="Larracuente A.M."/>
            <person name="Singh N.D."/>
            <person name="Abad J.P."/>
            <person name="Abt D.N."/>
            <person name="Adryan B."/>
            <person name="Aguade M."/>
            <person name="Akashi H."/>
            <person name="Anderson W.W."/>
            <person name="Aquadro C.F."/>
            <person name="Ardell D.H."/>
            <person name="Arguello R."/>
            <person name="Artieri C.G."/>
            <person name="Barbash D.A."/>
            <person name="Barker D."/>
            <person name="Barsanti P."/>
            <person name="Batterham P."/>
            <person name="Batzoglou S."/>
            <person name="Begun D."/>
            <person name="Bhutkar A."/>
            <person name="Blanco E."/>
            <person name="Bosak S.A."/>
            <person name="Bradley R.K."/>
            <person name="Brand A.D."/>
            <person name="Brent M.R."/>
            <person name="Brooks A.N."/>
            <person name="Brown R.H."/>
            <person name="Butlin R.K."/>
            <person name="Caggese C."/>
            <person name="Calvi B.R."/>
            <person name="Bernardo de Carvalho A."/>
            <person name="Caspi A."/>
            <person name="Castrezana S."/>
            <person name="Celniker S.E."/>
            <person name="Chang J.L."/>
            <person name="Chapple C."/>
            <person name="Chatterji S."/>
            <person name="Chinwalla A."/>
            <person name="Civetta A."/>
            <person name="Clifton S.W."/>
            <person name="Comeron J.M."/>
            <person name="Costello J.C."/>
            <person name="Coyne J.A."/>
            <person name="Daub J."/>
            <person name="David R.G."/>
            <person name="Delcher A.L."/>
            <person name="Delehaunty K."/>
            <person name="Do C.B."/>
            <person name="Ebling H."/>
            <person name="Edwards K."/>
            <person name="Eickbush T."/>
            <person name="Evans J.D."/>
            <person name="Filipski A."/>
            <person name="Findeiss S."/>
            <person name="Freyhult E."/>
            <person name="Fulton L."/>
            <person name="Fulton R."/>
            <person name="Garcia A.C."/>
            <person name="Gardiner A."/>
            <person name="Garfield D.A."/>
            <person name="Garvin B.E."/>
            <person name="Gibson G."/>
            <person name="Gilbert D."/>
            <person name="Gnerre S."/>
            <person name="Godfrey J."/>
            <person name="Good R."/>
            <person name="Gotea V."/>
            <person name="Gravely B."/>
            <person name="Greenberg A.J."/>
            <person name="Griffiths-Jones S."/>
            <person name="Gross S."/>
            <person name="Guigo R."/>
            <person name="Gustafson E.A."/>
            <person name="Haerty W."/>
            <person name="Hahn M.W."/>
            <person name="Halligan D.L."/>
            <person name="Halpern A.L."/>
            <person name="Halter G.M."/>
            <person name="Han M.V."/>
            <person name="Heger A."/>
            <person name="Hillier L."/>
            <person name="Hinrichs A.S."/>
            <person name="Holmes I."/>
            <person name="Hoskins R.A."/>
            <person name="Hubisz M.J."/>
            <person name="Hultmark D."/>
            <person name="Huntley M.A."/>
            <person name="Jaffe D.B."/>
            <person name="Jagadeeshan S."/>
            <person name="Jeck W.R."/>
            <person name="Johnson J."/>
            <person name="Jones C.D."/>
            <person name="Jordan W.C."/>
            <person name="Karpen G.H."/>
            <person name="Kataoka E."/>
            <person name="Keightley P.D."/>
            <person name="Kheradpour P."/>
            <person name="Kirkness E.F."/>
            <person name="Koerich L.B."/>
            <person name="Kristiansen K."/>
            <person name="Kudrna D."/>
            <person name="Kulathinal R.J."/>
            <person name="Kumar S."/>
            <person name="Kwok R."/>
            <person name="Lander E."/>
            <person name="Langley C.H."/>
            <person name="Lapoint R."/>
            <person name="Lazzaro B.P."/>
            <person name="Lee S.J."/>
            <person name="Levesque L."/>
            <person name="Li R."/>
            <person name="Lin C.F."/>
            <person name="Lin M.F."/>
            <person name="Lindblad-Toh K."/>
            <person name="Llopart A."/>
            <person name="Long M."/>
            <person name="Low L."/>
            <person name="Lozovsky E."/>
            <person name="Lu J."/>
            <person name="Luo M."/>
            <person name="Machado C.A."/>
            <person name="Makalowski W."/>
            <person name="Marzo M."/>
            <person name="Matsuda M."/>
            <person name="Matzkin L."/>
            <person name="McAllister B."/>
            <person name="McBride C.S."/>
            <person name="McKernan B."/>
            <person name="McKernan K."/>
            <person name="Mendez-Lago M."/>
            <person name="Minx P."/>
            <person name="Mollenhauer M.U."/>
            <person name="Montooth K."/>
            <person name="Mount S.M."/>
            <person name="Mu X."/>
            <person name="Myers E."/>
            <person name="Negre B."/>
            <person name="Newfeld S."/>
            <person name="Nielsen R."/>
            <person name="Noor M.A."/>
            <person name="O'Grady P."/>
            <person name="Pachter L."/>
            <person name="Papaceit M."/>
            <person name="Parisi M.J."/>
            <person name="Parisi M."/>
            <person name="Parts L."/>
            <person name="Pedersen J.S."/>
            <person name="Pesole G."/>
            <person name="Phillippy A.M."/>
            <person name="Ponting C.P."/>
            <person name="Pop M."/>
            <person name="Porcelli D."/>
            <person name="Powell J.R."/>
            <person name="Prohaska S."/>
            <person name="Pruitt K."/>
            <person name="Puig M."/>
            <person name="Quesneville H."/>
            <person name="Ram K.R."/>
            <person name="Rand D."/>
            <person name="Rasmussen M.D."/>
            <person name="Reed L.K."/>
            <person name="Reenan R."/>
            <person name="Reily A."/>
            <person name="Remington K.A."/>
            <person name="Rieger T.T."/>
            <person name="Ritchie M.G."/>
            <person name="Robin C."/>
            <person name="Rogers Y.H."/>
            <person name="Rohde C."/>
            <person name="Rozas J."/>
            <person name="Rubenfield M.J."/>
            <person name="Ruiz A."/>
            <person name="Russo S."/>
            <person name="Salzberg S.L."/>
            <person name="Sanchez-Gracia A."/>
            <person name="Saranga D.J."/>
            <person name="Sato H."/>
            <person name="Schaeffer S.W."/>
            <person name="Schatz M.C."/>
            <person name="Schlenke T."/>
            <person name="Schwartz R."/>
            <person name="Segarra C."/>
            <person name="Singh R.S."/>
            <person name="Sirot L."/>
            <person name="Sirota M."/>
            <person name="Sisneros N.B."/>
            <person name="Smith C.D."/>
            <person name="Smith T.F."/>
            <person name="Spieth J."/>
            <person name="Stage D.E."/>
            <person name="Stark A."/>
            <person name="Stephan W."/>
            <person name="Strausberg R.L."/>
            <person name="Strempel S."/>
            <person name="Sturgill D."/>
            <person name="Sutton G."/>
            <person name="Sutton G.G."/>
            <person name="Tao W."/>
            <person name="Teichmann S."/>
            <person name="Tobari Y.N."/>
            <person name="Tomimura Y."/>
            <person name="Tsolas J.M."/>
            <person name="Valente V.L."/>
            <person name="Venter E."/>
            <person name="Venter J.C."/>
            <person name="Vicario S."/>
            <person name="Vieira F.G."/>
            <person name="Vilella A.J."/>
            <person name="Villasante A."/>
            <person name="Walenz B."/>
            <person name="Wang J."/>
            <person name="Wasserman M."/>
            <person name="Watts T."/>
            <person name="Wilson D."/>
            <person name="Wilson R.K."/>
            <person name="Wing R.A."/>
            <person name="Wolfner M.F."/>
            <person name="Wong A."/>
            <person name="Wong G.K."/>
            <person name="Wu C.I."/>
            <person name="Wu G."/>
            <person name="Yamamoto D."/>
            <person name="Yang H.P."/>
            <person name="Yang S.P."/>
            <person name="Yorke J.A."/>
            <person name="Yoshida K."/>
            <person name="Zdobnov E."/>
            <person name="Zhang P."/>
            <person name="Zhang Y."/>
            <person name="Zimin A.V."/>
            <person name="Baldwin J."/>
            <person name="Abdouelleil A."/>
            <person name="Abdulkadir J."/>
            <person name="Abebe A."/>
            <person name="Abera B."/>
            <person name="Abreu J."/>
            <person name="Acer S.C."/>
            <person name="Aftuck L."/>
            <person name="Alexander A."/>
            <person name="An P."/>
            <person name="Anderson E."/>
            <person name="Anderson S."/>
            <person name="Arachi H."/>
            <person name="Azer M."/>
            <person name="Bachantsang P."/>
            <person name="Barry A."/>
            <person name="Bayul T."/>
            <person name="Berlin A."/>
            <person name="Bessette D."/>
            <person name="Bloom T."/>
            <person name="Blye J."/>
            <person name="Boguslavskiy L."/>
            <person name="Bonnet C."/>
            <person name="Boukhgalter B."/>
            <person name="Bourzgui I."/>
            <person name="Brown A."/>
            <person name="Cahill P."/>
            <person name="Channer S."/>
            <person name="Cheshatsang Y."/>
            <person name="Chuda L."/>
            <person name="Citroen M."/>
            <person name="Collymore A."/>
            <person name="Cooke P."/>
            <person name="Costello M."/>
            <person name="D'Aco K."/>
            <person name="Daza R."/>
            <person name="De Haan G."/>
            <person name="DeGray S."/>
            <person name="DeMaso C."/>
            <person name="Dhargay N."/>
            <person name="Dooley K."/>
            <person name="Dooley E."/>
            <person name="Doricent M."/>
            <person name="Dorje P."/>
            <person name="Dorjee K."/>
            <person name="Dupes A."/>
            <person name="Elong R."/>
            <person name="Falk J."/>
            <person name="Farina A."/>
            <person name="Faro S."/>
            <person name="Ferguson D."/>
            <person name="Fisher S."/>
            <person name="Foley C.D."/>
            <person name="Franke A."/>
            <person name="Friedrich D."/>
            <person name="Gadbois L."/>
            <person name="Gearin G."/>
            <person name="Gearin C.R."/>
            <person name="Giannoukos G."/>
            <person name="Goode T."/>
            <person name="Graham J."/>
            <person name="Grandbois E."/>
            <person name="Grewal S."/>
            <person name="Gyaltsen K."/>
            <person name="Hafez N."/>
            <person name="Hagos B."/>
            <person name="Hall J."/>
            <person name="Henson C."/>
            <person name="Hollinger A."/>
            <person name="Honan T."/>
            <person name="Huard M.D."/>
            <person name="Hughes L."/>
            <person name="Hurhula B."/>
            <person name="Husby M.E."/>
            <person name="Kamat A."/>
            <person name="Kanga B."/>
            <person name="Kashin S."/>
            <person name="Khazanovich D."/>
            <person name="Kisner P."/>
            <person name="Lance K."/>
            <person name="Lara M."/>
            <person name="Lee W."/>
            <person name="Lennon N."/>
            <person name="Letendre F."/>
            <person name="LeVine R."/>
            <person name="Lipovsky A."/>
            <person name="Liu X."/>
            <person name="Liu J."/>
            <person name="Liu S."/>
            <person name="Lokyitsang T."/>
            <person name="Lokyitsang Y."/>
            <person name="Lubonja R."/>
            <person name="Lui A."/>
            <person name="MacDonald P."/>
            <person name="Magnisalis V."/>
            <person name="Maru K."/>
            <person name="Matthews C."/>
            <person name="McCusker W."/>
            <person name="McDonough S."/>
            <person name="Mehta T."/>
            <person name="Meldrim J."/>
            <person name="Meneus L."/>
            <person name="Mihai O."/>
            <person name="Mihalev A."/>
            <person name="Mihova T."/>
            <person name="Mittelman R."/>
            <person name="Mlenga V."/>
            <person name="Montmayeur A."/>
            <person name="Mulrain L."/>
            <person name="Navidi A."/>
            <person name="Naylor J."/>
            <person name="Negash T."/>
            <person name="Nguyen T."/>
            <person name="Nguyen N."/>
            <person name="Nicol R."/>
            <person name="Norbu C."/>
            <person name="Norbu N."/>
            <person name="Novod N."/>
            <person name="O'Neill B."/>
            <person name="Osman S."/>
            <person name="Markiewicz E."/>
            <person name="Oyono O.L."/>
            <person name="Patti C."/>
            <person name="Phunkhang P."/>
            <person name="Pierre F."/>
            <person name="Priest M."/>
            <person name="Raghuraman S."/>
            <person name="Rege F."/>
            <person name="Reyes R."/>
            <person name="Rise C."/>
            <person name="Rogov P."/>
            <person name="Ross K."/>
            <person name="Ryan E."/>
            <person name="Settipalli S."/>
            <person name="Shea T."/>
            <person name="Sherpa N."/>
            <person name="Shi L."/>
            <person name="Shih D."/>
            <person name="Sparrow T."/>
            <person name="Spaulding J."/>
            <person name="Stalker J."/>
            <person name="Stange-Thomann N."/>
            <person name="Stavropoulos S."/>
            <person name="Stone C."/>
            <person name="Strader C."/>
            <person name="Tesfaye S."/>
            <person name="Thomson T."/>
            <person name="Thoulutsang Y."/>
            <person name="Thoulutsang D."/>
            <person name="Topham K."/>
            <person name="Topping I."/>
            <person name="Tsamla T."/>
            <person name="Vassiliev H."/>
            <person name="Vo A."/>
            <person name="Wangchuk T."/>
            <person name="Wangdi T."/>
            <person name="Weiand M."/>
            <person name="Wilkinson J."/>
            <person name="Wilson A."/>
            <person name="Yadav S."/>
            <person name="Young G."/>
            <person name="Yu Q."/>
            <person name="Zembek L."/>
            <person name="Zhong D."/>
            <person name="Zimmer A."/>
            <person name="Zwirko Z."/>
            <person name="Jaffe D.B."/>
            <person name="Alvarez P."/>
            <person name="Brockman W."/>
            <person name="Butler J."/>
            <person name="Chin C."/>
            <person name="Gnerre S."/>
            <person name="Grabherr M."/>
            <person name="Kleber M."/>
            <person name="Mauceli E."/>
            <person name="MacCallum I."/>
        </authorList>
    </citation>
    <scope>NUCLEOTIDE SEQUENCE [LARGE SCALE GENOMIC DNA]</scope>
    <source>
        <strain evidence="8">MSH-3 / Tucson 14011-0111.49</strain>
    </source>
</reference>
<dbReference type="Gene3D" id="3.60.40.10">
    <property type="entry name" value="PPM-type phosphatase domain"/>
    <property type="match status" value="1"/>
</dbReference>
<feature type="region of interest" description="Disordered" evidence="5">
    <location>
        <begin position="1224"/>
        <end position="1250"/>
    </location>
</feature>
<sequence length="1515" mass="163399">MWPTMQATTTVRTTRATSTCTSLSASATTSLQGNRSSISSAIAAKNRCLIKSAIERSVVRPISIAAIQHTAQATVPAVPQAVPAVKTTELEYDIINYYTDSPSSTTPCLAVSPRQQQPAMCPPLTQGSGSARRCSRLIGNHQPALETNAVEAGLAADATATACGSLSTGEETTQEEELDLFAEDSHTSRPSPSFTTKTLRCRSTAAALDMDARSRGGGGAQSRQRKPKAIVPPRTEALSSSNGSTGDSRSPSSTPSIESSPTPSSTLGVNMRVTGQCSQGGRKYMEDQFSVAYQESPLTHELEYAFFGIYDGHGGPEAALFAKEHLMLEIVRQKQFWSDNDEDVLKAIREGYIATHFAMWREQEKWPRTANGHLSTAGTTATVAFMRREKIYIGHVGDSGIVLGYQQPNERQWRAKQLTTDHKPESHEEKSRIQRSGGMVAIKSGVPRVVWNRPRDPQHRGPIRRRTVIDDIPFLAVARSLGDLWSYNSRCKEFVVSPDPDVKVVKIDPNMFRCLIFGTDGLWNVVTAQEAVDAVRKQHLIGEILNEQDVMNPSKALVDRALKTWASKKMRADNTSVVTVILTPSSTTSGSSQETSPIPSPCDGPPARRDACDMDMEVDVDALLDADDEDSAMDSENSCPDPAHCIEEEDYILDAPYSALAKRHLPPEPFRNFDYYAIDEEDEREEDDADEYIEGEAIEPAEQVAVESDAAAAAAALQQRLPRFSYDAQRLKRSLHNHRKMWRKSNTTGVYPWRGLVEQQHQLEAEAGENVVILEEEHHLHHYSNGTLIDRAAMYGHSVPAPSSGSSSSTSGGGAVRELTELEHHLEQHLESSFGSYGSSVGCLGSDYSFAESYNTLLNEQEQEARSRSAAAAAEAEAASAAAMDDRSMQEIIQEQQHYQQQEGYSLTQLETRREQLHQLHPHQPQDQEQEQETWTPSEYVEQQQQAHQEEETTAKEPEPSELLELNALLQQERAEEEQVALEREQQLQREQEHMEATYSSSSSSSSCSETDFAFSSSWSTLKEATRTETEPEPEPEPEPEEEESSPPSPPTLQDNQVSSTLPSTPTSAPEPGLTTAMAQVRETVAEIRKEDAHAVHYIIEQIQKLQEVDCIPQASLDRANALANDLASASSASVAATPVRRRYRNVPNENHQHMQTRLRQVFKHCKNRSLSAASIRDAAVGAGAGAIAIGGAAAAAGAGVGAGNNSSSSVVIAARKSIIAATSSSIKSGSGNGNSNGTVRSNTSSSSIMMTRRSQTLAISGGAGTVNKRQLRSTICSVGGMDMTKRTLRTRNVPTVGGEATAVNGATASPLPANVNSGGGGGATSTQSVVASASGSSNSGGSTASRRLKRTQQEREQRRSLRRSTLNAAMTGGGSSGSANTPSPFSKPTRLQSSCNGAGAISARPPPSPKKLNIVVPTLAIGTRAYTAAMAASAVQLNKRWSLRSSRQQVAKGAPPGTGSPSSNSNGSGGGSGITSHRMMMTAISCYSVRNRGGNQEQSGAATSQQQQPTTRRR</sequence>
<feature type="region of interest" description="Disordered" evidence="5">
    <location>
        <begin position="584"/>
        <end position="609"/>
    </location>
</feature>
<dbReference type="HOGENOM" id="CLU_252718_0_0_1"/>
<gene>
    <name evidence="7" type="primary">Dper\GL12942</name>
    <name evidence="7" type="ORF">Dper_GL12942</name>
</gene>
<feature type="region of interest" description="Disordered" evidence="5">
    <location>
        <begin position="974"/>
        <end position="1073"/>
    </location>
</feature>
<feature type="compositionally biased region" description="Low complexity" evidence="5">
    <location>
        <begin position="1497"/>
        <end position="1515"/>
    </location>
</feature>
<dbReference type="SMR" id="B4GUX5"/>
<dbReference type="Pfam" id="PF00481">
    <property type="entry name" value="PP2C"/>
    <property type="match status" value="1"/>
</dbReference>
<evidence type="ECO:0000256" key="3">
    <source>
        <dbReference type="ARBA" id="ARBA00022912"/>
    </source>
</evidence>
<dbReference type="InterPro" id="IPR000222">
    <property type="entry name" value="PP2C_BS"/>
</dbReference>
<dbReference type="STRING" id="7234.B4GUX5"/>
<dbReference type="InterPro" id="IPR001932">
    <property type="entry name" value="PPM-type_phosphatase-like_dom"/>
</dbReference>
<keyword evidence="3 4" id="KW-0904">Protein phosphatase</keyword>
<feature type="compositionally biased region" description="Low complexity" evidence="5">
    <location>
        <begin position="1458"/>
        <end position="1467"/>
    </location>
</feature>
<feature type="compositionally biased region" description="Basic and acidic residues" evidence="5">
    <location>
        <begin position="948"/>
        <end position="959"/>
    </location>
</feature>